<dbReference type="SUPFAM" id="SSF50475">
    <property type="entry name" value="FMN-binding split barrel"/>
    <property type="match status" value="1"/>
</dbReference>
<keyword evidence="4" id="KW-1185">Reference proteome</keyword>
<gene>
    <name evidence="3" type="ORF">RM445_28200</name>
</gene>
<evidence type="ECO:0000313" key="4">
    <source>
        <dbReference type="Proteomes" id="UP001183202"/>
    </source>
</evidence>
<dbReference type="Gene3D" id="2.30.110.10">
    <property type="entry name" value="Electron Transport, Fmn-binding Protein, Chain A"/>
    <property type="match status" value="1"/>
</dbReference>
<dbReference type="PANTHER" id="PTHR35176:SF6">
    <property type="entry name" value="HEME OXYGENASE HI_0854-RELATED"/>
    <property type="match status" value="1"/>
</dbReference>
<evidence type="ECO:0000313" key="3">
    <source>
        <dbReference type="EMBL" id="MDT0353395.1"/>
    </source>
</evidence>
<dbReference type="Proteomes" id="UP001183202">
    <property type="component" value="Unassembled WGS sequence"/>
</dbReference>
<dbReference type="PANTHER" id="PTHR35176">
    <property type="entry name" value="HEME OXYGENASE HI_0854-RELATED"/>
    <property type="match status" value="1"/>
</dbReference>
<organism evidence="3 4">
    <name type="scientific">Pseudonocardia charpentierae</name>
    <dbReference type="NCBI Taxonomy" id="3075545"/>
    <lineage>
        <taxon>Bacteria</taxon>
        <taxon>Bacillati</taxon>
        <taxon>Actinomycetota</taxon>
        <taxon>Actinomycetes</taxon>
        <taxon>Pseudonocardiales</taxon>
        <taxon>Pseudonocardiaceae</taxon>
        <taxon>Pseudonocardia</taxon>
    </lineage>
</organism>
<evidence type="ECO:0000259" key="2">
    <source>
        <dbReference type="Pfam" id="PF01243"/>
    </source>
</evidence>
<sequence length="221" mass="24610">MVVFAGLLVELDQLVVIAARPTYSPRVTRTVSSGAMHDSSRTRDAQRPKWRNVLPYQPVVTSPEKRHAVKTVMARPSWRSSSSRREKLMALLSDEVRTLFDGKNFAVLSTLEPDGKPHSTVVWVKRDGDDILFALPKSRRKTANLYRDPRVAVVIFDAARPYESAQVQGTASLQDDPDGVLIDQLSHKYTGGPYPGYAGPNPQWVTARITPDKVATSWPNT</sequence>
<dbReference type="NCBIfam" id="TIGR03618">
    <property type="entry name" value="Rv1155_F420"/>
    <property type="match status" value="1"/>
</dbReference>
<dbReference type="InterPro" id="IPR012349">
    <property type="entry name" value="Split_barrel_FMN-bd"/>
</dbReference>
<dbReference type="RefSeq" id="WP_311559909.1">
    <property type="nucleotide sequence ID" value="NZ_JAVREJ010000031.1"/>
</dbReference>
<dbReference type="Pfam" id="PF01243">
    <property type="entry name" value="PNPOx_N"/>
    <property type="match status" value="1"/>
</dbReference>
<evidence type="ECO:0000256" key="1">
    <source>
        <dbReference type="ARBA" id="ARBA00023002"/>
    </source>
</evidence>
<dbReference type="InterPro" id="IPR052019">
    <property type="entry name" value="F420H2_bilvrd_red/Heme_oxyg"/>
</dbReference>
<dbReference type="EMBL" id="JAVREJ010000031">
    <property type="protein sequence ID" value="MDT0353395.1"/>
    <property type="molecule type" value="Genomic_DNA"/>
</dbReference>
<reference evidence="4" key="1">
    <citation type="submission" date="2023-07" db="EMBL/GenBank/DDBJ databases">
        <title>30 novel species of actinomycetes from the DSMZ collection.</title>
        <authorList>
            <person name="Nouioui I."/>
        </authorList>
    </citation>
    <scope>NUCLEOTIDE SEQUENCE [LARGE SCALE GENOMIC DNA]</scope>
    <source>
        <strain evidence="4">DSM 45834</strain>
    </source>
</reference>
<dbReference type="InterPro" id="IPR011576">
    <property type="entry name" value="Pyridox_Oxase_N"/>
</dbReference>
<dbReference type="InterPro" id="IPR019920">
    <property type="entry name" value="F420-binding_dom_put"/>
</dbReference>
<keyword evidence="1" id="KW-0560">Oxidoreductase</keyword>
<feature type="domain" description="Pyridoxamine 5'-phosphate oxidase N-terminal" evidence="2">
    <location>
        <begin position="92"/>
        <end position="178"/>
    </location>
</feature>
<proteinExistence type="predicted"/>
<comment type="caution">
    <text evidence="3">The sequence shown here is derived from an EMBL/GenBank/DDBJ whole genome shotgun (WGS) entry which is preliminary data.</text>
</comment>
<name>A0ABU2NI66_9PSEU</name>
<protein>
    <submittedName>
        <fullName evidence="3">PPOX class F420-dependent oxidoreductase</fullName>
    </submittedName>
</protein>
<accession>A0ABU2NI66</accession>